<feature type="compositionally biased region" description="Polar residues" evidence="1">
    <location>
        <begin position="346"/>
        <end position="371"/>
    </location>
</feature>
<dbReference type="GO" id="GO:0005847">
    <property type="term" value="C:mRNA cleavage and polyadenylation specificity factor complex"/>
    <property type="evidence" value="ECO:0007669"/>
    <property type="project" value="TreeGrafter"/>
</dbReference>
<dbReference type="STRING" id="37653.A0A0L8GRQ8"/>
<feature type="compositionally biased region" description="Polar residues" evidence="1">
    <location>
        <begin position="417"/>
        <end position="427"/>
    </location>
</feature>
<evidence type="ECO:0000259" key="2">
    <source>
        <dbReference type="Pfam" id="PF12295"/>
    </source>
</evidence>
<dbReference type="InterPro" id="IPR021850">
    <property type="entry name" value="Symplekin/Pta1"/>
</dbReference>
<dbReference type="PANTHER" id="PTHR15245:SF20">
    <property type="entry name" value="SYMPLEKIN"/>
    <property type="match status" value="1"/>
</dbReference>
<organism evidence="3">
    <name type="scientific">Octopus bimaculoides</name>
    <name type="common">California two-spotted octopus</name>
    <dbReference type="NCBI Taxonomy" id="37653"/>
    <lineage>
        <taxon>Eukaryota</taxon>
        <taxon>Metazoa</taxon>
        <taxon>Spiralia</taxon>
        <taxon>Lophotrochozoa</taxon>
        <taxon>Mollusca</taxon>
        <taxon>Cephalopoda</taxon>
        <taxon>Coleoidea</taxon>
        <taxon>Octopodiformes</taxon>
        <taxon>Octopoda</taxon>
        <taxon>Incirrata</taxon>
        <taxon>Octopodidae</taxon>
        <taxon>Octopus</taxon>
    </lineage>
</organism>
<proteinExistence type="predicted"/>
<gene>
    <name evidence="3" type="ORF">OCBIM_22029173mg</name>
</gene>
<dbReference type="EMBL" id="KQ420672">
    <property type="protein sequence ID" value="KOF79648.1"/>
    <property type="molecule type" value="Genomic_DNA"/>
</dbReference>
<dbReference type="OrthoDB" id="331600at2759"/>
<dbReference type="InterPro" id="IPR022075">
    <property type="entry name" value="Symplekin_C"/>
</dbReference>
<dbReference type="PANTHER" id="PTHR15245">
    <property type="entry name" value="SYMPLEKIN-RELATED"/>
    <property type="match status" value="1"/>
</dbReference>
<reference evidence="3" key="1">
    <citation type="submission" date="2015-07" db="EMBL/GenBank/DDBJ databases">
        <title>MeaNS - Measles Nucleotide Surveillance Program.</title>
        <authorList>
            <person name="Tran T."/>
            <person name="Druce J."/>
        </authorList>
    </citation>
    <scope>NUCLEOTIDE SEQUENCE</scope>
    <source>
        <strain evidence="3">UCB-OBI-ISO-001</strain>
        <tissue evidence="3">Gonad</tissue>
    </source>
</reference>
<protein>
    <recommendedName>
        <fullName evidence="2">Symplekin C-terminal domain-containing protein</fullName>
    </recommendedName>
</protein>
<evidence type="ECO:0000313" key="3">
    <source>
        <dbReference type="EMBL" id="KOF79648.1"/>
    </source>
</evidence>
<accession>A0A0L8GRQ8</accession>
<dbReference type="AlphaFoldDB" id="A0A0L8GRQ8"/>
<feature type="domain" description="Symplekin C-terminal" evidence="2">
    <location>
        <begin position="54"/>
        <end position="232"/>
    </location>
</feature>
<evidence type="ECO:0000256" key="1">
    <source>
        <dbReference type="SAM" id="MobiDB-lite"/>
    </source>
</evidence>
<name>A0A0L8GRQ8_OCTBM</name>
<feature type="region of interest" description="Disordered" evidence="1">
    <location>
        <begin position="346"/>
        <end position="427"/>
    </location>
</feature>
<feature type="compositionally biased region" description="Polar residues" evidence="1">
    <location>
        <begin position="296"/>
        <end position="316"/>
    </location>
</feature>
<sequence>MGMDSPELLLLVENCPKGAETLVTRVIHILTDKSVPSPELVERVRDLYHKRVPDVRFLIPVLTGLRKKEVLAALPKLIRLNPIVVKEVFNRLLGHANADASYTSPLTPAELLIALHNIDPTKCDMKTIIKATNLCFSEKNVYTQEVLAVVMQQLMELNPLPTLLMRTVLQSLSMYPRLIGFVMNILQRLITKQVWKQKRVWEGFIRCCQRTKTQSFQVLLQLPAPQLRNVFEISPDLREPLFHHVQSFTPHQRAHIPKVIMNVLEKDPLEQVKAAEKLEKEKRENSVVIKVPTVEGTDTATPNQPTESTAPESQPKATEEKPNDEESQNLPLPLAVVSVPLLTQPSSVPSQQFPKTQTTSEVPQEIETLSTPAVVHEKEVEDDDKDHTAQPGAKNNTVPSVPSSHRSNSPSPSQHPTLLTLTEGGTD</sequence>
<dbReference type="Pfam" id="PF12295">
    <property type="entry name" value="Symplekin_C"/>
    <property type="match status" value="1"/>
</dbReference>
<feature type="compositionally biased region" description="Low complexity" evidence="1">
    <location>
        <begin position="398"/>
        <end position="416"/>
    </location>
</feature>
<feature type="region of interest" description="Disordered" evidence="1">
    <location>
        <begin position="288"/>
        <end position="330"/>
    </location>
</feature>